<dbReference type="CDD" id="cd01650">
    <property type="entry name" value="RT_nLTR_like"/>
    <property type="match status" value="1"/>
</dbReference>
<dbReference type="Proteomes" id="UP000024635">
    <property type="component" value="Unassembled WGS sequence"/>
</dbReference>
<keyword evidence="4" id="KW-1185">Reference proteome</keyword>
<dbReference type="OrthoDB" id="5832914at2759"/>
<name>A0A016WHD5_9BILA</name>
<dbReference type="PANTHER" id="PTHR47027">
    <property type="entry name" value="REVERSE TRANSCRIPTASE DOMAIN-CONTAINING PROTEIN"/>
    <property type="match status" value="1"/>
</dbReference>
<gene>
    <name evidence="3" type="primary">Acey_s0681.g1482</name>
    <name evidence="3" type="ORF">Y032_0681g1482</name>
</gene>
<accession>A0A016WHD5</accession>
<feature type="coiled-coil region" evidence="1">
    <location>
        <begin position="678"/>
        <end position="705"/>
    </location>
</feature>
<dbReference type="SUPFAM" id="SSF56219">
    <property type="entry name" value="DNase I-like"/>
    <property type="match status" value="1"/>
</dbReference>
<evidence type="ECO:0000313" key="4">
    <source>
        <dbReference type="Proteomes" id="UP000024635"/>
    </source>
</evidence>
<proteinExistence type="predicted"/>
<dbReference type="InterPro" id="IPR000477">
    <property type="entry name" value="RT_dom"/>
</dbReference>
<reference evidence="4" key="1">
    <citation type="journal article" date="2015" name="Nat. Genet.">
        <title>The genome and transcriptome of the zoonotic hookworm Ancylostoma ceylanicum identify infection-specific gene families.</title>
        <authorList>
            <person name="Schwarz E.M."/>
            <person name="Hu Y."/>
            <person name="Antoshechkin I."/>
            <person name="Miller M.M."/>
            <person name="Sternberg P.W."/>
            <person name="Aroian R.V."/>
        </authorList>
    </citation>
    <scope>NUCLEOTIDE SEQUENCE</scope>
    <source>
        <strain evidence="4">HY135</strain>
    </source>
</reference>
<evidence type="ECO:0000256" key="1">
    <source>
        <dbReference type="SAM" id="Coils"/>
    </source>
</evidence>
<dbReference type="InterPro" id="IPR043502">
    <property type="entry name" value="DNA/RNA_pol_sf"/>
</dbReference>
<dbReference type="Gene3D" id="3.30.70.270">
    <property type="match status" value="1"/>
</dbReference>
<dbReference type="InterPro" id="IPR043128">
    <property type="entry name" value="Rev_trsase/Diguanyl_cyclase"/>
</dbReference>
<dbReference type="InterPro" id="IPR036691">
    <property type="entry name" value="Endo/exonu/phosph_ase_sf"/>
</dbReference>
<organism evidence="3 4">
    <name type="scientific">Ancylostoma ceylanicum</name>
    <dbReference type="NCBI Taxonomy" id="53326"/>
    <lineage>
        <taxon>Eukaryota</taxon>
        <taxon>Metazoa</taxon>
        <taxon>Ecdysozoa</taxon>
        <taxon>Nematoda</taxon>
        <taxon>Chromadorea</taxon>
        <taxon>Rhabditida</taxon>
        <taxon>Rhabditina</taxon>
        <taxon>Rhabditomorpha</taxon>
        <taxon>Strongyloidea</taxon>
        <taxon>Ancylostomatidae</taxon>
        <taxon>Ancylostomatinae</taxon>
        <taxon>Ancylostoma</taxon>
    </lineage>
</organism>
<dbReference type="Pfam" id="PF00078">
    <property type="entry name" value="RVT_1"/>
    <property type="match status" value="1"/>
</dbReference>
<feature type="domain" description="Reverse transcriptase" evidence="2">
    <location>
        <begin position="481"/>
        <end position="737"/>
    </location>
</feature>
<dbReference type="EMBL" id="JARK01000281">
    <property type="protein sequence ID" value="EYC39011.1"/>
    <property type="molecule type" value="Genomic_DNA"/>
</dbReference>
<dbReference type="PROSITE" id="PS50878">
    <property type="entry name" value="RT_POL"/>
    <property type="match status" value="1"/>
</dbReference>
<dbReference type="Gene3D" id="3.60.10.10">
    <property type="entry name" value="Endonuclease/exonuclease/phosphatase"/>
    <property type="match status" value="1"/>
</dbReference>
<protein>
    <recommendedName>
        <fullName evidence="2">Reverse transcriptase domain-containing protein</fullName>
    </recommendedName>
</protein>
<evidence type="ECO:0000313" key="3">
    <source>
        <dbReference type="EMBL" id="EYC39011.1"/>
    </source>
</evidence>
<sequence length="923" mass="105408">MKRRRIDVLCLQETRWMGCKAKEIGERIKLFYYGVETKTNGVAIAVAGTLKEHVLSVNRVSERLISVRIATNEGFWTVISVYAPQCGCPEADEMAFYDELDEAIKSTPESDYLLLLVTRDFNGHVGQDRKGFERVHGGRGFGIRNQDGERIVDMAEAQDLAIASTFFMKRKSQKVTYCSGGQKSEIDHILVRRNDLKTIKDVKDVKSIPGEVAGQHRPVVADMCIALPKKTKTNVEPRIRWWKMTKESQKILREKIVETGLPDPSGPIDSVWASAANITLKCARDTLGETVGGRRGDMAAWFWNENLQQVVKAKKNAYKIWQDTKSLAALNDYKSKKKAAKAAVAKAKNAALDEIYKKLDTSQAEKFVFLLAKARHRNSLDVTEVRTVKSGNGIVLKDPTEVKERWKQYFSHLLNQEFPRKERISARPVVGPVQPRSVEEVRKVMKKMKIGKAVGPDGVPVEAWKVLGESGLLWLTTFFNNITRSERIPDAWRDSVIVPVFKRKGDIMDCANYRGIKLTAHTMKVYERLLDSRLRDMVEIAADQFGFTPERSTIDAIFIARQVMEKYREKNKPCHIAFLDLEKAYDKLPRTLLWEVLRERGIPEYMVRTIQDMYGGSTTRVRTVHGTTSKFEIGVHQGSALSPFLFILTLDTVVKNLMEGPPFTLLYADDGALIANSKVELQDKIREWQMTLADAELRLNLKKTEIMSSIEEPGDVSDISGTMFTQTKEFQYLGSLLSADGTVGAAVRGRITCAWLKWRESTGILCDRRCSRVLKGKVYRTIVRPALLYGSECWPVSKTHERMLNTAEMRMLRWACGFTRCDRVRNEDIRTMMQTVPIQLKLLEQRLRWYGHVMRRPSHHLTRRALEMEVPGKRSRGAPKKRWTDAIYKDMKEVGVTTDDIQDRALWRSRTRTADPANMRDKR</sequence>
<evidence type="ECO:0000259" key="2">
    <source>
        <dbReference type="PROSITE" id="PS50878"/>
    </source>
</evidence>
<dbReference type="PANTHER" id="PTHR47027:SF28">
    <property type="entry name" value="ENDONUCLEASE-REVERSE TRANSCRIPTASE"/>
    <property type="match status" value="1"/>
</dbReference>
<dbReference type="STRING" id="53326.A0A016WHD5"/>
<dbReference type="AlphaFoldDB" id="A0A016WHD5"/>
<dbReference type="CDD" id="cd09076">
    <property type="entry name" value="L1-EN"/>
    <property type="match status" value="1"/>
</dbReference>
<keyword evidence="1" id="KW-0175">Coiled coil</keyword>
<comment type="caution">
    <text evidence="3">The sequence shown here is derived from an EMBL/GenBank/DDBJ whole genome shotgun (WGS) entry which is preliminary data.</text>
</comment>
<dbReference type="SUPFAM" id="SSF56672">
    <property type="entry name" value="DNA/RNA polymerases"/>
    <property type="match status" value="1"/>
</dbReference>